<evidence type="ECO:0000313" key="2">
    <source>
        <dbReference type="Proteomes" id="UP000008320"/>
    </source>
</evidence>
<dbReference type="EMBL" id="CP000236">
    <property type="protein sequence ID" value="ABD44825.1"/>
    <property type="molecule type" value="Genomic_DNA"/>
</dbReference>
<protein>
    <submittedName>
        <fullName evidence="1">Uncharacterized protein</fullName>
    </submittedName>
</protein>
<accession>Q2GF61</accession>
<dbReference type="KEGG" id="ech:ECH_1138"/>
<name>Q2GF61_EHRCR</name>
<dbReference type="STRING" id="205920.ECH_1138"/>
<dbReference type="AlphaFoldDB" id="Q2GF61"/>
<reference evidence="1 2" key="1">
    <citation type="journal article" date="2006" name="PLoS Genet.">
        <title>Comparative genomics of emerging human ehrlichiosis agents.</title>
        <authorList>
            <person name="Dunning Hotopp J.C."/>
            <person name="Lin M."/>
            <person name="Madupu R."/>
            <person name="Crabtree J."/>
            <person name="Angiuoli S.V."/>
            <person name="Eisen J.A."/>
            <person name="Seshadri R."/>
            <person name="Ren Q."/>
            <person name="Wu M."/>
            <person name="Utterback T.R."/>
            <person name="Smith S."/>
            <person name="Lewis M."/>
            <person name="Khouri H."/>
            <person name="Zhang C."/>
            <person name="Niu H."/>
            <person name="Lin Q."/>
            <person name="Ohashi N."/>
            <person name="Zhi N."/>
            <person name="Nelson W."/>
            <person name="Brinkac L.M."/>
            <person name="Dodson R.J."/>
            <person name="Rosovitz M.J."/>
            <person name="Sundaram J."/>
            <person name="Daugherty S.C."/>
            <person name="Davidsen T."/>
            <person name="Durkin A.S."/>
            <person name="Gwinn M."/>
            <person name="Haft D.H."/>
            <person name="Selengut J.D."/>
            <person name="Sullivan S.A."/>
            <person name="Zafar N."/>
            <person name="Zhou L."/>
            <person name="Benahmed F."/>
            <person name="Forberger H."/>
            <person name="Halpin R."/>
            <person name="Mulligan S."/>
            <person name="Robinson J."/>
            <person name="White O."/>
            <person name="Rikihisa Y."/>
            <person name="Tettelin H."/>
        </authorList>
    </citation>
    <scope>NUCLEOTIDE SEQUENCE [LARGE SCALE GENOMIC DNA]</scope>
    <source>
        <strain evidence="2">ATCC CRL-10679 / Arkansas</strain>
    </source>
</reference>
<sequence>MPHVKNNLNLFSLLLQINKIVAKKCSNKRGGGD</sequence>
<gene>
    <name evidence="1" type="ordered locus">ECH_1138</name>
</gene>
<proteinExistence type="predicted"/>
<dbReference type="HOGENOM" id="CLU_3381660_0_0_5"/>
<evidence type="ECO:0000313" key="1">
    <source>
        <dbReference type="EMBL" id="ABD44825.1"/>
    </source>
</evidence>
<organism evidence="1 2">
    <name type="scientific">Ehrlichia chaffeensis (strain ATCC CRL-10679 / Arkansas)</name>
    <dbReference type="NCBI Taxonomy" id="205920"/>
    <lineage>
        <taxon>Bacteria</taxon>
        <taxon>Pseudomonadati</taxon>
        <taxon>Pseudomonadota</taxon>
        <taxon>Alphaproteobacteria</taxon>
        <taxon>Rickettsiales</taxon>
        <taxon>Anaplasmataceae</taxon>
        <taxon>Ehrlichia</taxon>
    </lineage>
</organism>
<dbReference type="Proteomes" id="UP000008320">
    <property type="component" value="Chromosome"/>
</dbReference>
<keyword evidence="2" id="KW-1185">Reference proteome</keyword>